<evidence type="ECO:0000256" key="3">
    <source>
        <dbReference type="ARBA" id="ARBA00023125"/>
    </source>
</evidence>
<comment type="similarity">
    <text evidence="1">Belongs to the LysR transcriptional regulatory family.</text>
</comment>
<keyword evidence="2" id="KW-0805">Transcription regulation</keyword>
<evidence type="ECO:0000256" key="4">
    <source>
        <dbReference type="ARBA" id="ARBA00023163"/>
    </source>
</evidence>
<dbReference type="Pfam" id="PF00126">
    <property type="entry name" value="HTH_1"/>
    <property type="match status" value="1"/>
</dbReference>
<dbReference type="InterPro" id="IPR000847">
    <property type="entry name" value="LysR_HTH_N"/>
</dbReference>
<evidence type="ECO:0000256" key="1">
    <source>
        <dbReference type="ARBA" id="ARBA00009437"/>
    </source>
</evidence>
<dbReference type="InterPro" id="IPR036390">
    <property type="entry name" value="WH_DNA-bd_sf"/>
</dbReference>
<dbReference type="GO" id="GO:0003700">
    <property type="term" value="F:DNA-binding transcription factor activity"/>
    <property type="evidence" value="ECO:0007669"/>
    <property type="project" value="InterPro"/>
</dbReference>
<evidence type="ECO:0000313" key="6">
    <source>
        <dbReference type="EMBL" id="ATE57360.1"/>
    </source>
</evidence>
<dbReference type="InterPro" id="IPR036388">
    <property type="entry name" value="WH-like_DNA-bd_sf"/>
</dbReference>
<dbReference type="SUPFAM" id="SSF46785">
    <property type="entry name" value="Winged helix' DNA-binding domain"/>
    <property type="match status" value="1"/>
</dbReference>
<dbReference type="InterPro" id="IPR005119">
    <property type="entry name" value="LysR_subst-bd"/>
</dbReference>
<name>A0A290ZE89_9PSEU</name>
<organism evidence="6 7">
    <name type="scientific">Actinosynnema pretiosum</name>
    <dbReference type="NCBI Taxonomy" id="42197"/>
    <lineage>
        <taxon>Bacteria</taxon>
        <taxon>Bacillati</taxon>
        <taxon>Actinomycetota</taxon>
        <taxon>Actinomycetes</taxon>
        <taxon>Pseudonocardiales</taxon>
        <taxon>Pseudonocardiaceae</taxon>
        <taxon>Actinosynnema</taxon>
    </lineage>
</organism>
<sequence>MLDVRRMQVLRAVVTTGSITAAATNLGYTPSAVSQQITALERQAGLALLERVGRGVRPTHAGRVLTEHAARIADRITEAETAIADLREGRAGRLRVRYFSTAGAALLPPAVAAFRAEHPDVRLELRLVDPGDPITEVAEGRADVALAVVTRLDHDRYPDVHLEPLFDEPYAAVLPAGHPLAHREVLDLAELAGERWVDSVPEPGACKDAVLAACAAAGFTPDFVVDAADFPTAQGFVAAGLGVSVIPDLGLGVVNPGVVVRRLRHPEPTRTVCTAVRPGAVGTPAVASLLDALRAVVAAS</sequence>
<dbReference type="KEGG" id="apre:CNX65_32005"/>
<keyword evidence="3" id="KW-0238">DNA-binding</keyword>
<reference evidence="6" key="1">
    <citation type="submission" date="2017-09" db="EMBL/GenBank/DDBJ databases">
        <title>Complete Genome Sequence of ansamitocin-producing Bacterium Actinosynnema pretiosum X47.</title>
        <authorList>
            <person name="Cao G."/>
            <person name="Zong G."/>
            <person name="Zhong C."/>
            <person name="Fu J."/>
        </authorList>
    </citation>
    <scope>NUCLEOTIDE SEQUENCE [LARGE SCALE GENOMIC DNA]</scope>
    <source>
        <strain evidence="6">X47</strain>
    </source>
</reference>
<dbReference type="RefSeq" id="WP_096497070.1">
    <property type="nucleotide sequence ID" value="NZ_CP023445.1"/>
</dbReference>
<feature type="domain" description="HTH lysR-type" evidence="5">
    <location>
        <begin position="2"/>
        <end position="59"/>
    </location>
</feature>
<evidence type="ECO:0000256" key="2">
    <source>
        <dbReference type="ARBA" id="ARBA00023015"/>
    </source>
</evidence>
<accession>A0A290ZE89</accession>
<evidence type="ECO:0000259" key="5">
    <source>
        <dbReference type="PROSITE" id="PS50931"/>
    </source>
</evidence>
<dbReference type="GO" id="GO:0003677">
    <property type="term" value="F:DNA binding"/>
    <property type="evidence" value="ECO:0007669"/>
    <property type="project" value="UniProtKB-KW"/>
</dbReference>
<gene>
    <name evidence="6" type="ORF">CNX65_32005</name>
</gene>
<dbReference type="Pfam" id="PF03466">
    <property type="entry name" value="LysR_substrate"/>
    <property type="match status" value="1"/>
</dbReference>
<keyword evidence="7" id="KW-1185">Reference proteome</keyword>
<dbReference type="SUPFAM" id="SSF53850">
    <property type="entry name" value="Periplasmic binding protein-like II"/>
    <property type="match status" value="1"/>
</dbReference>
<dbReference type="FunFam" id="1.10.10.10:FF:000001">
    <property type="entry name" value="LysR family transcriptional regulator"/>
    <property type="match status" value="1"/>
</dbReference>
<dbReference type="AlphaFoldDB" id="A0A290ZE89"/>
<protein>
    <submittedName>
        <fullName evidence="6">LysR family transcriptional regulator</fullName>
    </submittedName>
</protein>
<dbReference type="Proteomes" id="UP000218505">
    <property type="component" value="Chromosome"/>
</dbReference>
<dbReference type="Gene3D" id="3.40.190.10">
    <property type="entry name" value="Periplasmic binding protein-like II"/>
    <property type="match status" value="2"/>
</dbReference>
<dbReference type="CDD" id="cd08423">
    <property type="entry name" value="PBP2_LTTR_like_6"/>
    <property type="match status" value="1"/>
</dbReference>
<dbReference type="PANTHER" id="PTHR30346">
    <property type="entry name" value="TRANSCRIPTIONAL DUAL REGULATOR HCAR-RELATED"/>
    <property type="match status" value="1"/>
</dbReference>
<dbReference type="GO" id="GO:0032993">
    <property type="term" value="C:protein-DNA complex"/>
    <property type="evidence" value="ECO:0007669"/>
    <property type="project" value="TreeGrafter"/>
</dbReference>
<dbReference type="EMBL" id="CP023445">
    <property type="protein sequence ID" value="ATE57360.1"/>
    <property type="molecule type" value="Genomic_DNA"/>
</dbReference>
<evidence type="ECO:0000313" key="7">
    <source>
        <dbReference type="Proteomes" id="UP000218505"/>
    </source>
</evidence>
<dbReference type="PROSITE" id="PS50931">
    <property type="entry name" value="HTH_LYSR"/>
    <property type="match status" value="1"/>
</dbReference>
<keyword evidence="4" id="KW-0804">Transcription</keyword>
<dbReference type="Gene3D" id="1.10.10.10">
    <property type="entry name" value="Winged helix-like DNA-binding domain superfamily/Winged helix DNA-binding domain"/>
    <property type="match status" value="1"/>
</dbReference>
<proteinExistence type="inferred from homology"/>
<dbReference type="PANTHER" id="PTHR30346:SF29">
    <property type="entry name" value="LYSR SUBSTRATE-BINDING"/>
    <property type="match status" value="1"/>
</dbReference>